<evidence type="ECO:0000256" key="1">
    <source>
        <dbReference type="SAM" id="MobiDB-lite"/>
    </source>
</evidence>
<dbReference type="EMBL" id="JASCZI010091489">
    <property type="protein sequence ID" value="MED6150484.1"/>
    <property type="molecule type" value="Genomic_DNA"/>
</dbReference>
<evidence type="ECO:0000313" key="3">
    <source>
        <dbReference type="Proteomes" id="UP001341840"/>
    </source>
</evidence>
<feature type="compositionally biased region" description="Polar residues" evidence="1">
    <location>
        <begin position="56"/>
        <end position="66"/>
    </location>
</feature>
<feature type="compositionally biased region" description="Polar residues" evidence="1">
    <location>
        <begin position="30"/>
        <end position="43"/>
    </location>
</feature>
<keyword evidence="3" id="KW-1185">Reference proteome</keyword>
<evidence type="ECO:0000313" key="2">
    <source>
        <dbReference type="EMBL" id="MED6150484.1"/>
    </source>
</evidence>
<comment type="caution">
    <text evidence="2">The sequence shown here is derived from an EMBL/GenBank/DDBJ whole genome shotgun (WGS) entry which is preliminary data.</text>
</comment>
<accession>A0ABU6TQ14</accession>
<organism evidence="2 3">
    <name type="scientific">Stylosanthes scabra</name>
    <dbReference type="NCBI Taxonomy" id="79078"/>
    <lineage>
        <taxon>Eukaryota</taxon>
        <taxon>Viridiplantae</taxon>
        <taxon>Streptophyta</taxon>
        <taxon>Embryophyta</taxon>
        <taxon>Tracheophyta</taxon>
        <taxon>Spermatophyta</taxon>
        <taxon>Magnoliopsida</taxon>
        <taxon>eudicotyledons</taxon>
        <taxon>Gunneridae</taxon>
        <taxon>Pentapetalae</taxon>
        <taxon>rosids</taxon>
        <taxon>fabids</taxon>
        <taxon>Fabales</taxon>
        <taxon>Fabaceae</taxon>
        <taxon>Papilionoideae</taxon>
        <taxon>50 kb inversion clade</taxon>
        <taxon>dalbergioids sensu lato</taxon>
        <taxon>Dalbergieae</taxon>
        <taxon>Pterocarpus clade</taxon>
        <taxon>Stylosanthes</taxon>
    </lineage>
</organism>
<proteinExistence type="predicted"/>
<name>A0ABU6TQ14_9FABA</name>
<feature type="compositionally biased region" description="Low complexity" evidence="1">
    <location>
        <begin position="44"/>
        <end position="55"/>
    </location>
</feature>
<feature type="region of interest" description="Disordered" evidence="1">
    <location>
        <begin position="30"/>
        <end position="66"/>
    </location>
</feature>
<dbReference type="Proteomes" id="UP001341840">
    <property type="component" value="Unassembled WGS sequence"/>
</dbReference>
<gene>
    <name evidence="2" type="ORF">PIB30_072758</name>
</gene>
<protein>
    <submittedName>
        <fullName evidence="2">Uncharacterized protein</fullName>
    </submittedName>
</protein>
<reference evidence="2 3" key="1">
    <citation type="journal article" date="2023" name="Plants (Basel)">
        <title>Bridging the Gap: Combining Genomics and Transcriptomics Approaches to Understand Stylosanthes scabra, an Orphan Legume from the Brazilian Caatinga.</title>
        <authorList>
            <person name="Ferreira-Neto J.R.C."/>
            <person name="da Silva M.D."/>
            <person name="Binneck E."/>
            <person name="de Melo N.F."/>
            <person name="da Silva R.H."/>
            <person name="de Melo A.L.T.M."/>
            <person name="Pandolfi V."/>
            <person name="Bustamante F.O."/>
            <person name="Brasileiro-Vidal A.C."/>
            <person name="Benko-Iseppon A.M."/>
        </authorList>
    </citation>
    <scope>NUCLEOTIDE SEQUENCE [LARGE SCALE GENOMIC DNA]</scope>
    <source>
        <tissue evidence="2">Leaves</tissue>
    </source>
</reference>
<sequence length="126" mass="14021">MRKRDADISIEDIDELWAIMRSTLENFNLFENESGPTTPDSQAPPSSVLSVPSVSNATSTKGKSQKTQMTIDFSQDLKDITMAVKDIANAIVSTSAEVWKICEIRPCKVGHFFELWNCLLPIAWNG</sequence>